<organism evidence="1 2">
    <name type="scientific">Streptococcus raffinosi</name>
    <dbReference type="NCBI Taxonomy" id="3053355"/>
    <lineage>
        <taxon>Bacteria</taxon>
        <taxon>Bacillati</taxon>
        <taxon>Bacillota</taxon>
        <taxon>Bacilli</taxon>
        <taxon>Lactobacillales</taxon>
        <taxon>Streptococcaceae</taxon>
        <taxon>Streptococcus</taxon>
    </lineage>
</organism>
<dbReference type="EMBL" id="JASUZV010000005">
    <property type="protein sequence ID" value="MDL5043428.1"/>
    <property type="molecule type" value="Genomic_DNA"/>
</dbReference>
<gene>
    <name evidence="1" type="ORF">QRD39_04800</name>
</gene>
<proteinExistence type="predicted"/>
<reference evidence="1 2" key="1">
    <citation type="submission" date="2023-06" db="EMBL/GenBank/DDBJ databases">
        <title>A potential novel species of Streptococcus isolated from human milk sample.</title>
        <authorList>
            <person name="Nguyen H.V."/>
            <person name="Trinh A.T.V."/>
            <person name="Hoang A.T.L."/>
            <person name="Bui L.N.H."/>
            <person name="Tran Q.T.L."/>
            <person name="Trinh T."/>
        </authorList>
    </citation>
    <scope>NUCLEOTIDE SEQUENCE [LARGE SCALE GENOMIC DNA]</scope>
    <source>
        <strain evidence="1 2">VTCC 12812</strain>
    </source>
</reference>
<name>A0ABT7LS26_9STRE</name>
<protein>
    <submittedName>
        <fullName evidence="1">Uncharacterized protein</fullName>
    </submittedName>
</protein>
<comment type="caution">
    <text evidence="1">The sequence shown here is derived from an EMBL/GenBank/DDBJ whole genome shotgun (WGS) entry which is preliminary data.</text>
</comment>
<evidence type="ECO:0000313" key="1">
    <source>
        <dbReference type="EMBL" id="MDL5043428.1"/>
    </source>
</evidence>
<evidence type="ECO:0000313" key="2">
    <source>
        <dbReference type="Proteomes" id="UP001529255"/>
    </source>
</evidence>
<keyword evidence="2" id="KW-1185">Reference proteome</keyword>
<accession>A0ABT7LS26</accession>
<sequence>MKIQLINYSGKNTKGLLVDLCNSFGNAESLDSYDLNIIDLTDELIWQNRSLRADFDTLNCDDDFQTLKTSIIRSSKTNYLYVLPKNIKFKTNFNNPNRHSSKIHLTSVDIKNNIYKLTTNLQKIIPFTFTLYYEKTLTYLSEIELSADFYFDPNMRTNEEGIVISKNEIYSNGSEKLVFLTLGRNSITTLQIENDNLKLILDNIFLTQSLENIPKWFSKLEFFDDAYQTGIAKIEERKIQESKLKIENVEQIIKKNKYYESILYKSGKELELVLIEMLVEMLEIKTDFKDTKDEDFSFEKNGIHYLFEFKGLTKDLKKSNISQLMTHVYKYAEKKEISDKIIKRIIIVNRFKDIDPKDRELINDSIIDIAKNKIFNVLIIDTMQFLKLFEKYKLGEIVIDEIITSFDQIGLFELS</sequence>
<dbReference type="RefSeq" id="WP_285955833.1">
    <property type="nucleotide sequence ID" value="NZ_JASUZV010000005.1"/>
</dbReference>
<dbReference type="Proteomes" id="UP001529255">
    <property type="component" value="Unassembled WGS sequence"/>
</dbReference>